<dbReference type="PROSITE" id="PS50883">
    <property type="entry name" value="EAL"/>
    <property type="match status" value="1"/>
</dbReference>
<evidence type="ECO:0000259" key="8">
    <source>
        <dbReference type="PROSITE" id="PS50883"/>
    </source>
</evidence>
<organism evidence="10 11">
    <name type="scientific">Methylobacter tundripaludum</name>
    <dbReference type="NCBI Taxonomy" id="173365"/>
    <lineage>
        <taxon>Bacteria</taxon>
        <taxon>Pseudomonadati</taxon>
        <taxon>Pseudomonadota</taxon>
        <taxon>Gammaproteobacteria</taxon>
        <taxon>Methylococcales</taxon>
        <taxon>Methylococcaceae</taxon>
        <taxon>Methylobacter</taxon>
    </lineage>
</organism>
<dbReference type="CDD" id="cd00130">
    <property type="entry name" value="PAS"/>
    <property type="match status" value="1"/>
</dbReference>
<dbReference type="Gene3D" id="3.20.20.450">
    <property type="entry name" value="EAL domain"/>
    <property type="match status" value="1"/>
</dbReference>
<dbReference type="PANTHER" id="PTHR44757">
    <property type="entry name" value="DIGUANYLATE CYCLASE DGCP"/>
    <property type="match status" value="1"/>
</dbReference>
<evidence type="ECO:0000256" key="3">
    <source>
        <dbReference type="ARBA" id="ARBA00022636"/>
    </source>
</evidence>
<dbReference type="GO" id="GO:0071111">
    <property type="term" value="F:cyclic-guanylate-specific phosphodiesterase activity"/>
    <property type="evidence" value="ECO:0007669"/>
    <property type="project" value="UniProtKB-EC"/>
</dbReference>
<evidence type="ECO:0000313" key="10">
    <source>
        <dbReference type="EMBL" id="PPK73482.1"/>
    </source>
</evidence>
<dbReference type="NCBIfam" id="TIGR00254">
    <property type="entry name" value="GGDEF"/>
    <property type="match status" value="1"/>
</dbReference>
<dbReference type="SUPFAM" id="SSF55073">
    <property type="entry name" value="Nucleotide cyclase"/>
    <property type="match status" value="1"/>
</dbReference>
<reference evidence="10 11" key="1">
    <citation type="submission" date="2018-02" db="EMBL/GenBank/DDBJ databases">
        <title>Subsurface microbial communities from deep shales in Ohio and West Virginia, USA.</title>
        <authorList>
            <person name="Wrighton K."/>
        </authorList>
    </citation>
    <scope>NUCLEOTIDE SEQUENCE [LARGE SCALE GENOMIC DNA]</scope>
    <source>
        <strain evidence="10 11">OWC-G53F</strain>
    </source>
</reference>
<dbReference type="InterPro" id="IPR001610">
    <property type="entry name" value="PAC"/>
</dbReference>
<dbReference type="FunFam" id="3.30.70.270:FF:000001">
    <property type="entry name" value="Diguanylate cyclase domain protein"/>
    <property type="match status" value="1"/>
</dbReference>
<evidence type="ECO:0000256" key="1">
    <source>
        <dbReference type="ARBA" id="ARBA00001946"/>
    </source>
</evidence>
<protein>
    <recommendedName>
        <fullName evidence="2">cyclic-guanylate-specific phosphodiesterase</fullName>
        <ecNumber evidence="2">3.1.4.52</ecNumber>
    </recommendedName>
</protein>
<feature type="transmembrane region" description="Helical" evidence="6">
    <location>
        <begin position="29"/>
        <end position="47"/>
    </location>
</feature>
<keyword evidence="3" id="KW-0973">c-di-GMP</keyword>
<dbReference type="SMART" id="SM00086">
    <property type="entry name" value="PAC"/>
    <property type="match status" value="1"/>
</dbReference>
<comment type="caution">
    <text evidence="10">The sequence shown here is derived from an EMBL/GenBank/DDBJ whole genome shotgun (WGS) entry which is preliminary data.</text>
</comment>
<keyword evidence="6" id="KW-1133">Transmembrane helix</keyword>
<dbReference type="Pfam" id="PF13185">
    <property type="entry name" value="GAF_2"/>
    <property type="match status" value="1"/>
</dbReference>
<evidence type="ECO:0000256" key="6">
    <source>
        <dbReference type="SAM" id="Phobius"/>
    </source>
</evidence>
<keyword evidence="6" id="KW-0812">Transmembrane</keyword>
<proteinExistence type="predicted"/>
<dbReference type="InterPro" id="IPR052155">
    <property type="entry name" value="Biofilm_reg_signaling"/>
</dbReference>
<dbReference type="InterPro" id="IPR043128">
    <property type="entry name" value="Rev_trsase/Diguanyl_cyclase"/>
</dbReference>
<dbReference type="PANTHER" id="PTHR44757:SF2">
    <property type="entry name" value="BIOFILM ARCHITECTURE MAINTENANCE PROTEIN MBAA"/>
    <property type="match status" value="1"/>
</dbReference>
<dbReference type="CDD" id="cd01948">
    <property type="entry name" value="EAL"/>
    <property type="match status" value="1"/>
</dbReference>
<dbReference type="AlphaFoldDB" id="A0A2S6H7L6"/>
<dbReference type="InterPro" id="IPR000014">
    <property type="entry name" value="PAS"/>
</dbReference>
<dbReference type="InterPro" id="IPR035919">
    <property type="entry name" value="EAL_sf"/>
</dbReference>
<keyword evidence="6" id="KW-0472">Membrane</keyword>
<feature type="domain" description="PAC" evidence="7">
    <location>
        <begin position="579"/>
        <end position="631"/>
    </location>
</feature>
<feature type="coiled-coil region" evidence="5">
    <location>
        <begin position="298"/>
        <end position="325"/>
    </location>
</feature>
<dbReference type="InterPro" id="IPR029016">
    <property type="entry name" value="GAF-like_dom_sf"/>
</dbReference>
<accession>A0A2S6H7L6</accession>
<dbReference type="Gene3D" id="3.30.450.20">
    <property type="entry name" value="PAS domain"/>
    <property type="match status" value="1"/>
</dbReference>
<dbReference type="CDD" id="cd01949">
    <property type="entry name" value="GGDEF"/>
    <property type="match status" value="1"/>
</dbReference>
<dbReference type="InterPro" id="IPR035965">
    <property type="entry name" value="PAS-like_dom_sf"/>
</dbReference>
<dbReference type="InterPro" id="IPR000160">
    <property type="entry name" value="GGDEF_dom"/>
</dbReference>
<dbReference type="SUPFAM" id="SSF141868">
    <property type="entry name" value="EAL domain-like"/>
    <property type="match status" value="1"/>
</dbReference>
<dbReference type="NCBIfam" id="TIGR00229">
    <property type="entry name" value="sensory_box"/>
    <property type="match status" value="1"/>
</dbReference>
<feature type="transmembrane region" description="Helical" evidence="6">
    <location>
        <begin position="234"/>
        <end position="254"/>
    </location>
</feature>
<evidence type="ECO:0000256" key="5">
    <source>
        <dbReference type="SAM" id="Coils"/>
    </source>
</evidence>
<comment type="cofactor">
    <cofactor evidence="1">
        <name>Mg(2+)</name>
        <dbReference type="ChEBI" id="CHEBI:18420"/>
    </cofactor>
</comment>
<feature type="domain" description="EAL" evidence="8">
    <location>
        <begin position="804"/>
        <end position="1058"/>
    </location>
</feature>
<dbReference type="GO" id="GO:0071732">
    <property type="term" value="P:cellular response to nitric oxide"/>
    <property type="evidence" value="ECO:0007669"/>
    <property type="project" value="UniProtKB-ARBA"/>
</dbReference>
<dbReference type="EMBL" id="PTIY01000001">
    <property type="protein sequence ID" value="PPK73482.1"/>
    <property type="molecule type" value="Genomic_DNA"/>
</dbReference>
<dbReference type="Gene3D" id="3.30.450.40">
    <property type="match status" value="1"/>
</dbReference>
<gene>
    <name evidence="10" type="ORF">B0F88_1018</name>
</gene>
<dbReference type="Pfam" id="PF08448">
    <property type="entry name" value="PAS_4"/>
    <property type="match status" value="1"/>
</dbReference>
<keyword evidence="5" id="KW-0175">Coiled coil</keyword>
<dbReference type="InterPro" id="IPR013656">
    <property type="entry name" value="PAS_4"/>
</dbReference>
<dbReference type="SUPFAM" id="SSF55781">
    <property type="entry name" value="GAF domain-like"/>
    <property type="match status" value="1"/>
</dbReference>
<dbReference type="InterPro" id="IPR003018">
    <property type="entry name" value="GAF"/>
</dbReference>
<dbReference type="Pfam" id="PF00990">
    <property type="entry name" value="GGDEF"/>
    <property type="match status" value="1"/>
</dbReference>
<evidence type="ECO:0000259" key="7">
    <source>
        <dbReference type="PROSITE" id="PS50113"/>
    </source>
</evidence>
<evidence type="ECO:0000259" key="9">
    <source>
        <dbReference type="PROSITE" id="PS50887"/>
    </source>
</evidence>
<dbReference type="SMART" id="SM00052">
    <property type="entry name" value="EAL"/>
    <property type="match status" value="1"/>
</dbReference>
<dbReference type="SMART" id="SM00267">
    <property type="entry name" value="GGDEF"/>
    <property type="match status" value="1"/>
</dbReference>
<sequence>MQPVPMPAAREREDAMTIYDRSSRFSKNLWLTLAMFIIFAVVFVMYVQAEKQIDHSLETRLQSFLLADELRQSSDDLSRMARSYVTTDNPIYKQYFQEILDIREGKKPRPVDYHNIYWDLVLTDGRRPRPDSGQTIALLELMRQAGFTDQELAKLAEAKANSDALTDTEHAAMKLVESAPPATEADRIKASRMLSDEHYHQAKADIMRPINELYQIINQRSLDAVHTATATASLLRAAFIAFGVLLVVLLWRSYRVLHTTLGGSVDNLQKHIARLGSGDFERPIPVGEGMKNSVMAWLSETQAKLAQLDNEHKQDEAKNQRLTQLYAALSQCNQAIVRSNNEAELFAQICRDAVIFGGMKMAWIGMLDEPSKKVRPIACYGSGTEYLDGINISVDEHDPAGRGPTGISMREDRPFWCQDFQHDPVTAVWHERGSTYGWKASAALPLHKNGAVIGVFTLYASGIDFFDEPARNLLDEMVMDIDFALNNFEREAQRNHAENALAESHNLLQTIIDTAPISIFWKDKQCQYMGCNPAFARDAGEASLNNIIGKNDFQLCWKEHAELYQADDQQVMATGIAKLAYEQLITTPDGKITWLRTSKVPLQNQASEVTGVLGVSEDITEQKQAEEHIQYLANFDPLTGLPNRTRLNDHLKYALGLAKRTNGQLALMFLDLDRFKDINDTLGHSVGDALLVELAKRLRATVYKEDTVTRLGGDEFIFLLPGTEARAAAHVAQKLLDAIAEPFRIEHYDLTLTASIGIALYPGDGDDLETLSKSADIAMYRAKQEGRHSFCFFTPEMHARLARNLQLVSALRQALNLGQFEIHYQPQVSIADGRIIGAEALLRWRHPELGTVSPAEFIPVAEDSGLILPIGEWVLRCAVRQAKAWLETGLAPLIMAVNLSVVQFRHPDLPKLVTRILDEEGLPPEYLELELTEGVAMQNPQGAIDVMNNLHECGIRMSIDDFGTGYSSLSYLKKFKVYKLKIDQSFVRDISTDPEDKAIVIAVISLARSLGLKTIAEGVETAEQLAFLRNQGCNEMQGYLFSKPLPAEQFEALLKRDTD</sequence>
<dbReference type="InterPro" id="IPR001633">
    <property type="entry name" value="EAL_dom"/>
</dbReference>
<evidence type="ECO:0000256" key="4">
    <source>
        <dbReference type="ARBA" id="ARBA00051114"/>
    </source>
</evidence>
<keyword evidence="11" id="KW-1185">Reference proteome</keyword>
<dbReference type="PROSITE" id="PS50113">
    <property type="entry name" value="PAC"/>
    <property type="match status" value="1"/>
</dbReference>
<feature type="domain" description="GGDEF" evidence="9">
    <location>
        <begin position="663"/>
        <end position="795"/>
    </location>
</feature>
<name>A0A2S6H7L6_9GAMM</name>
<dbReference type="InterPro" id="IPR029787">
    <property type="entry name" value="Nucleotide_cyclase"/>
</dbReference>
<dbReference type="SUPFAM" id="SSF55785">
    <property type="entry name" value="PYP-like sensor domain (PAS domain)"/>
    <property type="match status" value="1"/>
</dbReference>
<comment type="catalytic activity">
    <reaction evidence="4">
        <text>3',3'-c-di-GMP + H2O = 5'-phosphoguanylyl(3'-&gt;5')guanosine + H(+)</text>
        <dbReference type="Rhea" id="RHEA:24902"/>
        <dbReference type="ChEBI" id="CHEBI:15377"/>
        <dbReference type="ChEBI" id="CHEBI:15378"/>
        <dbReference type="ChEBI" id="CHEBI:58754"/>
        <dbReference type="ChEBI" id="CHEBI:58805"/>
        <dbReference type="EC" id="3.1.4.52"/>
    </reaction>
    <physiologicalReaction direction="left-to-right" evidence="4">
        <dbReference type="Rhea" id="RHEA:24903"/>
    </physiologicalReaction>
</comment>
<dbReference type="Proteomes" id="UP000238071">
    <property type="component" value="Unassembled WGS sequence"/>
</dbReference>
<evidence type="ECO:0000256" key="2">
    <source>
        <dbReference type="ARBA" id="ARBA00012282"/>
    </source>
</evidence>
<dbReference type="Pfam" id="PF00563">
    <property type="entry name" value="EAL"/>
    <property type="match status" value="1"/>
</dbReference>
<dbReference type="EC" id="3.1.4.52" evidence="2"/>
<dbReference type="InterPro" id="IPR000700">
    <property type="entry name" value="PAS-assoc_C"/>
</dbReference>
<dbReference type="FunFam" id="3.20.20.450:FF:000001">
    <property type="entry name" value="Cyclic di-GMP phosphodiesterase yahA"/>
    <property type="match status" value="1"/>
</dbReference>
<dbReference type="PROSITE" id="PS50887">
    <property type="entry name" value="GGDEF"/>
    <property type="match status" value="1"/>
</dbReference>
<evidence type="ECO:0000313" key="11">
    <source>
        <dbReference type="Proteomes" id="UP000238071"/>
    </source>
</evidence>
<dbReference type="Gene3D" id="3.30.70.270">
    <property type="match status" value="1"/>
</dbReference>